<dbReference type="Pfam" id="PF06755">
    <property type="entry name" value="CbtA_toxin"/>
    <property type="match status" value="1"/>
</dbReference>
<dbReference type="Proteomes" id="UP000038647">
    <property type="component" value="Unassembled WGS sequence"/>
</dbReference>
<sequence>MNQEQQFWQLTASALLSRHFGLTLNDTDFCEEACVVALSDAGIRPFEAINTLVDKYHLARQNDNAFQSLSPYLNAVNELIAALETGATLDIIRQP</sequence>
<comment type="caution">
    <text evidence="1">The sequence shown here is derived from an EMBL/GenBank/DDBJ whole genome shotgun (WGS) entry which is preliminary data.</text>
</comment>
<evidence type="ECO:0000313" key="1">
    <source>
        <dbReference type="EMBL" id="CNL80550.1"/>
    </source>
</evidence>
<proteinExistence type="predicted"/>
<evidence type="ECO:0000313" key="2">
    <source>
        <dbReference type="Proteomes" id="UP000038647"/>
    </source>
</evidence>
<keyword evidence="2" id="KW-1185">Reference proteome</keyword>
<reference evidence="1 2" key="1">
    <citation type="submission" date="2015-03" db="EMBL/GenBank/DDBJ databases">
        <authorList>
            <consortium name="Pathogen Informatics"/>
            <person name="Murphy D."/>
        </authorList>
    </citation>
    <scope>NUCLEOTIDE SEQUENCE [LARGE SCALE GENOMIC DNA]</scope>
    <source>
        <strain evidence="1 2">IP08791</strain>
    </source>
</reference>
<organism evidence="1 2">
    <name type="scientific">Yersinia aldovae</name>
    <dbReference type="NCBI Taxonomy" id="29483"/>
    <lineage>
        <taxon>Bacteria</taxon>
        <taxon>Pseudomonadati</taxon>
        <taxon>Pseudomonadota</taxon>
        <taxon>Gammaproteobacteria</taxon>
        <taxon>Enterobacterales</taxon>
        <taxon>Yersiniaceae</taxon>
        <taxon>Yersinia</taxon>
    </lineage>
</organism>
<dbReference type="RefSeq" id="WP_049604568.1">
    <property type="nucleotide sequence ID" value="NZ_CABHPY010000100.1"/>
</dbReference>
<gene>
    <name evidence="1" type="primary">ykfI_2</name>
    <name evidence="1" type="ORF">ERS137966_04184</name>
</gene>
<dbReference type="EMBL" id="CQEH01000038">
    <property type="protein sequence ID" value="CNL80550.1"/>
    <property type="molecule type" value="Genomic_DNA"/>
</dbReference>
<accession>A0ABM9SYJ4</accession>
<dbReference type="InterPro" id="IPR009610">
    <property type="entry name" value="CbtA_toxin"/>
</dbReference>
<name>A0ABM9SYJ4_YERAL</name>
<protein>
    <submittedName>
        <fullName evidence="1">Ypjf toxin protein</fullName>
    </submittedName>
</protein>